<keyword evidence="3" id="KW-0735">Signal-anchor</keyword>
<dbReference type="Pfam" id="PF00578">
    <property type="entry name" value="AhpC-TSA"/>
    <property type="match status" value="1"/>
</dbReference>
<feature type="domain" description="Thioredoxin" evidence="7">
    <location>
        <begin position="49"/>
        <end position="195"/>
    </location>
</feature>
<dbReference type="SUPFAM" id="SSF52833">
    <property type="entry name" value="Thioredoxin-like"/>
    <property type="match status" value="1"/>
</dbReference>
<gene>
    <name evidence="8" type="ORF">SAMN04489713_104130</name>
</gene>
<evidence type="ECO:0000259" key="7">
    <source>
        <dbReference type="PROSITE" id="PS51352"/>
    </source>
</evidence>
<keyword evidence="6" id="KW-0732">Signal</keyword>
<evidence type="ECO:0000313" key="8">
    <source>
        <dbReference type="EMBL" id="SFO11040.1"/>
    </source>
</evidence>
<dbReference type="OrthoDB" id="9796554at2"/>
<dbReference type="PANTHER" id="PTHR42852:SF6">
    <property type="entry name" value="THIOL:DISULFIDE INTERCHANGE PROTEIN DSBE"/>
    <property type="match status" value="1"/>
</dbReference>
<dbReference type="PROSITE" id="PS00194">
    <property type="entry name" value="THIOREDOXIN_1"/>
    <property type="match status" value="1"/>
</dbReference>
<dbReference type="Gene3D" id="3.40.30.10">
    <property type="entry name" value="Glutaredoxin"/>
    <property type="match status" value="1"/>
</dbReference>
<dbReference type="PROSITE" id="PS51352">
    <property type="entry name" value="THIOREDOXIN_2"/>
    <property type="match status" value="1"/>
</dbReference>
<dbReference type="GO" id="GO:0016209">
    <property type="term" value="F:antioxidant activity"/>
    <property type="evidence" value="ECO:0007669"/>
    <property type="project" value="InterPro"/>
</dbReference>
<dbReference type="GO" id="GO:0030313">
    <property type="term" value="C:cell envelope"/>
    <property type="evidence" value="ECO:0007669"/>
    <property type="project" value="UniProtKB-SubCell"/>
</dbReference>
<dbReference type="CDD" id="cd02966">
    <property type="entry name" value="TlpA_like_family"/>
    <property type="match status" value="1"/>
</dbReference>
<dbReference type="InterPro" id="IPR050553">
    <property type="entry name" value="Thioredoxin_ResA/DsbE_sf"/>
</dbReference>
<feature type="signal peptide" evidence="6">
    <location>
        <begin position="1"/>
        <end position="30"/>
    </location>
</feature>
<evidence type="ECO:0000256" key="6">
    <source>
        <dbReference type="SAM" id="SignalP"/>
    </source>
</evidence>
<dbReference type="AlphaFoldDB" id="A0A1I5EI03"/>
<evidence type="ECO:0000256" key="3">
    <source>
        <dbReference type="ARBA" id="ARBA00022968"/>
    </source>
</evidence>
<dbReference type="InParanoid" id="A0A1I5EI03"/>
<sequence length="197" mass="21007">MNPRRNPPLRAAAAAVALSGLLAGCAGTGAAENGPDGGDNRFIAGDGNVTEYKPADRKSVRDVGGERLDGKAFELSEFKGKVVVVNFWASWCAPCRGEAPSLQHVYDENKARGVEFLGVAFKDSKPNAQAFERKFKVTYPSLFDADGQVTLAFREVPPSAIPSTLVLDRQGRVAARVIGATTYSKLNPLVAKALAER</sequence>
<evidence type="ECO:0000256" key="1">
    <source>
        <dbReference type="ARBA" id="ARBA00004196"/>
    </source>
</evidence>
<dbReference type="GO" id="GO:0017004">
    <property type="term" value="P:cytochrome complex assembly"/>
    <property type="evidence" value="ECO:0007669"/>
    <property type="project" value="UniProtKB-KW"/>
</dbReference>
<dbReference type="InterPro" id="IPR013766">
    <property type="entry name" value="Thioredoxin_domain"/>
</dbReference>
<dbReference type="eggNOG" id="COG0526">
    <property type="taxonomic scope" value="Bacteria"/>
</dbReference>
<dbReference type="PROSITE" id="PS51257">
    <property type="entry name" value="PROKAR_LIPOPROTEIN"/>
    <property type="match status" value="1"/>
</dbReference>
<dbReference type="GO" id="GO:0016853">
    <property type="term" value="F:isomerase activity"/>
    <property type="evidence" value="ECO:0007669"/>
    <property type="project" value="UniProtKB-KW"/>
</dbReference>
<dbReference type="Proteomes" id="UP000183413">
    <property type="component" value="Unassembled WGS sequence"/>
</dbReference>
<dbReference type="InterPro" id="IPR017937">
    <property type="entry name" value="Thioredoxin_CS"/>
</dbReference>
<accession>A0A1I5EI03</accession>
<keyword evidence="9" id="KW-1185">Reference proteome</keyword>
<keyword evidence="2" id="KW-0201">Cytochrome c-type biogenesis</keyword>
<reference evidence="8 9" key="1">
    <citation type="submission" date="2016-10" db="EMBL/GenBank/DDBJ databases">
        <authorList>
            <person name="de Groot N.N."/>
        </authorList>
    </citation>
    <scope>NUCLEOTIDE SEQUENCE [LARGE SCALE GENOMIC DNA]</scope>
    <source>
        <strain evidence="8 9">DSM 43067</strain>
    </source>
</reference>
<dbReference type="STRING" id="1993.SAMN04489713_104130"/>
<evidence type="ECO:0000256" key="5">
    <source>
        <dbReference type="ARBA" id="ARBA00023284"/>
    </source>
</evidence>
<proteinExistence type="predicted"/>
<name>A0A1I5EI03_9ACTN</name>
<keyword evidence="3" id="KW-0812">Transmembrane</keyword>
<dbReference type="EMBL" id="FOVH01000004">
    <property type="protein sequence ID" value="SFO11040.1"/>
    <property type="molecule type" value="Genomic_DNA"/>
</dbReference>
<keyword evidence="5" id="KW-0676">Redox-active center</keyword>
<dbReference type="InterPro" id="IPR000866">
    <property type="entry name" value="AhpC/TSA"/>
</dbReference>
<keyword evidence="4" id="KW-1015">Disulfide bond</keyword>
<dbReference type="PANTHER" id="PTHR42852">
    <property type="entry name" value="THIOL:DISULFIDE INTERCHANGE PROTEIN DSBE"/>
    <property type="match status" value="1"/>
</dbReference>
<evidence type="ECO:0000313" key="9">
    <source>
        <dbReference type="Proteomes" id="UP000183413"/>
    </source>
</evidence>
<feature type="chain" id="PRO_5039178964" evidence="6">
    <location>
        <begin position="31"/>
        <end position="197"/>
    </location>
</feature>
<protein>
    <submittedName>
        <fullName evidence="8">Thiol-disulfide isomerase or thioredoxin</fullName>
    </submittedName>
</protein>
<dbReference type="GO" id="GO:0016491">
    <property type="term" value="F:oxidoreductase activity"/>
    <property type="evidence" value="ECO:0007669"/>
    <property type="project" value="InterPro"/>
</dbReference>
<dbReference type="RefSeq" id="WP_075021028.1">
    <property type="nucleotide sequence ID" value="NZ_CP083237.1"/>
</dbReference>
<dbReference type="InterPro" id="IPR036249">
    <property type="entry name" value="Thioredoxin-like_sf"/>
</dbReference>
<evidence type="ECO:0000256" key="2">
    <source>
        <dbReference type="ARBA" id="ARBA00022748"/>
    </source>
</evidence>
<comment type="subcellular location">
    <subcellularLocation>
        <location evidence="1">Cell envelope</location>
    </subcellularLocation>
</comment>
<dbReference type="GeneID" id="99654147"/>
<evidence type="ECO:0000256" key="4">
    <source>
        <dbReference type="ARBA" id="ARBA00023157"/>
    </source>
</evidence>
<keyword evidence="8" id="KW-0413">Isomerase</keyword>
<organism evidence="8 9">
    <name type="scientific">Actinomadura madurae</name>
    <dbReference type="NCBI Taxonomy" id="1993"/>
    <lineage>
        <taxon>Bacteria</taxon>
        <taxon>Bacillati</taxon>
        <taxon>Actinomycetota</taxon>
        <taxon>Actinomycetes</taxon>
        <taxon>Streptosporangiales</taxon>
        <taxon>Thermomonosporaceae</taxon>
        <taxon>Actinomadura</taxon>
    </lineage>
</organism>